<keyword evidence="5" id="KW-0325">Glycoprotein</keyword>
<proteinExistence type="predicted"/>
<organism evidence="8 9">
    <name type="scientific">Nesidiocoris tenuis</name>
    <dbReference type="NCBI Taxonomy" id="355587"/>
    <lineage>
        <taxon>Eukaryota</taxon>
        <taxon>Metazoa</taxon>
        <taxon>Ecdysozoa</taxon>
        <taxon>Arthropoda</taxon>
        <taxon>Hexapoda</taxon>
        <taxon>Insecta</taxon>
        <taxon>Pterygota</taxon>
        <taxon>Neoptera</taxon>
        <taxon>Paraneoptera</taxon>
        <taxon>Hemiptera</taxon>
        <taxon>Heteroptera</taxon>
        <taxon>Panheteroptera</taxon>
        <taxon>Cimicomorpha</taxon>
        <taxon>Miridae</taxon>
        <taxon>Dicyphina</taxon>
        <taxon>Nesidiocoris</taxon>
    </lineage>
</organism>
<feature type="domain" description="Chitin-binding type-2" evidence="7">
    <location>
        <begin position="28"/>
        <end position="84"/>
    </location>
</feature>
<dbReference type="PANTHER" id="PTHR23301:SF110">
    <property type="entry name" value="LD43683P-RELATED"/>
    <property type="match status" value="1"/>
</dbReference>
<feature type="signal peptide" evidence="6">
    <location>
        <begin position="1"/>
        <end position="16"/>
    </location>
</feature>
<dbReference type="InterPro" id="IPR036508">
    <property type="entry name" value="Chitin-bd_dom_sf"/>
</dbReference>
<keyword evidence="2 6" id="KW-0732">Signal</keyword>
<keyword evidence="1" id="KW-0147">Chitin-binding</keyword>
<evidence type="ECO:0000256" key="6">
    <source>
        <dbReference type="SAM" id="SignalP"/>
    </source>
</evidence>
<dbReference type="InterPro" id="IPR051940">
    <property type="entry name" value="Chitin_bind-dev_reg"/>
</dbReference>
<dbReference type="EMBL" id="AP028909">
    <property type="protein sequence ID" value="BES88838.1"/>
    <property type="molecule type" value="Genomic_DNA"/>
</dbReference>
<dbReference type="SUPFAM" id="SSF57625">
    <property type="entry name" value="Invertebrate chitin-binding proteins"/>
    <property type="match status" value="3"/>
</dbReference>
<dbReference type="InterPro" id="IPR002557">
    <property type="entry name" value="Chitin-bd_dom"/>
</dbReference>
<evidence type="ECO:0000313" key="9">
    <source>
        <dbReference type="Proteomes" id="UP001307889"/>
    </source>
</evidence>
<keyword evidence="3" id="KW-0677">Repeat</keyword>
<evidence type="ECO:0000313" key="8">
    <source>
        <dbReference type="EMBL" id="BES88838.1"/>
    </source>
</evidence>
<evidence type="ECO:0000256" key="5">
    <source>
        <dbReference type="ARBA" id="ARBA00023180"/>
    </source>
</evidence>
<evidence type="ECO:0000256" key="3">
    <source>
        <dbReference type="ARBA" id="ARBA00022737"/>
    </source>
</evidence>
<evidence type="ECO:0000259" key="7">
    <source>
        <dbReference type="PROSITE" id="PS50940"/>
    </source>
</evidence>
<gene>
    <name evidence="8" type="ORF">NTJ_01645</name>
</gene>
<reference evidence="8 9" key="1">
    <citation type="submission" date="2023-09" db="EMBL/GenBank/DDBJ databases">
        <title>Nesidiocoris tenuis whole genome shotgun sequence.</title>
        <authorList>
            <person name="Shibata T."/>
            <person name="Shimoda M."/>
            <person name="Kobayashi T."/>
            <person name="Uehara T."/>
        </authorList>
    </citation>
    <scope>NUCLEOTIDE SEQUENCE [LARGE SCALE GENOMIC DNA]</scope>
    <source>
        <strain evidence="8 9">Japan</strain>
    </source>
</reference>
<accession>A0ABN7AA24</accession>
<keyword evidence="9" id="KW-1185">Reference proteome</keyword>
<keyword evidence="4" id="KW-1015">Disulfide bond</keyword>
<dbReference type="Pfam" id="PF01607">
    <property type="entry name" value="CBM_14"/>
    <property type="match status" value="3"/>
</dbReference>
<dbReference type="Gene3D" id="2.170.140.10">
    <property type="entry name" value="Chitin binding domain"/>
    <property type="match status" value="3"/>
</dbReference>
<dbReference type="SMART" id="SM00494">
    <property type="entry name" value="ChtBD2"/>
    <property type="match status" value="3"/>
</dbReference>
<dbReference type="PROSITE" id="PS50940">
    <property type="entry name" value="CHIT_BIND_II"/>
    <property type="match status" value="3"/>
</dbReference>
<feature type="domain" description="Chitin-binding type-2" evidence="7">
    <location>
        <begin position="94"/>
        <end position="152"/>
    </location>
</feature>
<evidence type="ECO:0000256" key="4">
    <source>
        <dbReference type="ARBA" id="ARBA00023157"/>
    </source>
</evidence>
<evidence type="ECO:0000256" key="2">
    <source>
        <dbReference type="ARBA" id="ARBA00022729"/>
    </source>
</evidence>
<sequence>MLFLLIRVLQATIVLGCGVLSFDDQGELQLCTPGSENVIPHPEFCDKYVHCDGGKTSIHECEDGLAYDPPLKTCRPLHTVDCSSRPHLQPPKGNEDCPRRYGVFPDPKGCGRFFKCVNGTAVPDKCSPGLMFDPVNIGCRDSSKEEAEQCQQIALLGCNFAPDLKENLDSCTWFRCPVDDPYPWGEHSRHPYPGNCRFYILCIRGGSVKIQGCPEGSAYSAATSTCVPEQELPNCKVPKNLAPYISEILR</sequence>
<evidence type="ECO:0000256" key="1">
    <source>
        <dbReference type="ARBA" id="ARBA00022669"/>
    </source>
</evidence>
<dbReference type="Proteomes" id="UP001307889">
    <property type="component" value="Chromosome 1"/>
</dbReference>
<feature type="chain" id="PRO_5046888876" evidence="6">
    <location>
        <begin position="17"/>
        <end position="250"/>
    </location>
</feature>
<name>A0ABN7AA24_9HEMI</name>
<feature type="domain" description="Chitin-binding type-2" evidence="7">
    <location>
        <begin position="173"/>
        <end position="237"/>
    </location>
</feature>
<protein>
    <submittedName>
        <fullName evidence="8">Cuticular protein analogous to peritrophins 3-A1</fullName>
    </submittedName>
</protein>
<dbReference type="PANTHER" id="PTHR23301">
    <property type="entry name" value="CHITIN BINDING PERITROPHIN-A"/>
    <property type="match status" value="1"/>
</dbReference>